<dbReference type="InterPro" id="IPR007886">
    <property type="entry name" value="AlaDH/PNT_N"/>
</dbReference>
<evidence type="ECO:0000313" key="9">
    <source>
        <dbReference type="EMBL" id="GAH79325.1"/>
    </source>
</evidence>
<proteinExistence type="predicted"/>
<evidence type="ECO:0000256" key="5">
    <source>
        <dbReference type="ARBA" id="ARBA00023027"/>
    </source>
</evidence>
<evidence type="ECO:0000259" key="8">
    <source>
        <dbReference type="SMART" id="SM01003"/>
    </source>
</evidence>
<dbReference type="Pfam" id="PF05222">
    <property type="entry name" value="AlaDh_PNT_N"/>
    <property type="match status" value="1"/>
</dbReference>
<keyword evidence="3" id="KW-0521">NADP</keyword>
<name>X1JCT8_9ZZZZ</name>
<dbReference type="EC" id="7.1.1.1" evidence="1"/>
<dbReference type="GO" id="GO:0006740">
    <property type="term" value="P:NADPH regeneration"/>
    <property type="evidence" value="ECO:0007669"/>
    <property type="project" value="TreeGrafter"/>
</dbReference>
<organism evidence="9">
    <name type="scientific">marine sediment metagenome</name>
    <dbReference type="NCBI Taxonomy" id="412755"/>
    <lineage>
        <taxon>unclassified sequences</taxon>
        <taxon>metagenomes</taxon>
        <taxon>ecological metagenomes</taxon>
    </lineage>
</organism>
<dbReference type="SUPFAM" id="SSF51735">
    <property type="entry name" value="NAD(P)-binding Rossmann-fold domains"/>
    <property type="match status" value="1"/>
</dbReference>
<dbReference type="SMART" id="SM01003">
    <property type="entry name" value="AlaDh_PNT_N"/>
    <property type="match status" value="1"/>
</dbReference>
<comment type="caution">
    <text evidence="9">The sequence shown here is derived from an EMBL/GenBank/DDBJ whole genome shotgun (WGS) entry which is preliminary data.</text>
</comment>
<dbReference type="InterPro" id="IPR036291">
    <property type="entry name" value="NAD(P)-bd_dom_sf"/>
</dbReference>
<dbReference type="InterPro" id="IPR007698">
    <property type="entry name" value="AlaDH/PNT_NAD(H)-bd"/>
</dbReference>
<dbReference type="PANTHER" id="PTHR10160:SF19">
    <property type="entry name" value="PROTON-TRANSLOCATING NAD(P)(+) TRANSHYDROGENASE"/>
    <property type="match status" value="1"/>
</dbReference>
<evidence type="ECO:0000256" key="3">
    <source>
        <dbReference type="ARBA" id="ARBA00022857"/>
    </source>
</evidence>
<dbReference type="GO" id="GO:0005886">
    <property type="term" value="C:plasma membrane"/>
    <property type="evidence" value="ECO:0007669"/>
    <property type="project" value="TreeGrafter"/>
</dbReference>
<gene>
    <name evidence="9" type="ORF">S03H2_57185</name>
</gene>
<dbReference type="EMBL" id="BARU01036640">
    <property type="protein sequence ID" value="GAH79325.1"/>
    <property type="molecule type" value="Genomic_DNA"/>
</dbReference>
<evidence type="ECO:0000259" key="7">
    <source>
        <dbReference type="SMART" id="SM01002"/>
    </source>
</evidence>
<feature type="domain" description="Alanine dehydrogenase/pyridine nucleotide transhydrogenase N-terminal" evidence="8">
    <location>
        <begin position="4"/>
        <end position="147"/>
    </location>
</feature>
<feature type="non-terminal residue" evidence="9">
    <location>
        <position position="1"/>
    </location>
</feature>
<dbReference type="SUPFAM" id="SSF52283">
    <property type="entry name" value="Formate/glycerate dehydrogenase catalytic domain-like"/>
    <property type="match status" value="1"/>
</dbReference>
<dbReference type="AlphaFoldDB" id="X1JCT8"/>
<dbReference type="SMART" id="SM01002">
    <property type="entry name" value="AlaDh_PNT_C"/>
    <property type="match status" value="1"/>
</dbReference>
<feature type="non-terminal residue" evidence="9">
    <location>
        <position position="252"/>
    </location>
</feature>
<reference evidence="9" key="1">
    <citation type="journal article" date="2014" name="Front. Microbiol.">
        <title>High frequency of phylogenetically diverse reductive dehalogenase-homologous genes in deep subseafloor sedimentary metagenomes.</title>
        <authorList>
            <person name="Kawai M."/>
            <person name="Futagami T."/>
            <person name="Toyoda A."/>
            <person name="Takaki Y."/>
            <person name="Nishi S."/>
            <person name="Hori S."/>
            <person name="Arai W."/>
            <person name="Tsubouchi T."/>
            <person name="Morono Y."/>
            <person name="Uchiyama I."/>
            <person name="Ito T."/>
            <person name="Fujiyama A."/>
            <person name="Inagaki F."/>
            <person name="Takami H."/>
        </authorList>
    </citation>
    <scope>NUCLEOTIDE SEQUENCE</scope>
    <source>
        <strain evidence="9">Expedition CK06-06</strain>
    </source>
</reference>
<evidence type="ECO:0000256" key="6">
    <source>
        <dbReference type="ARBA" id="ARBA00048202"/>
    </source>
</evidence>
<keyword evidence="2" id="KW-0547">Nucleotide-binding</keyword>
<protein>
    <recommendedName>
        <fullName evidence="1">proton-translocating NAD(P)(+) transhydrogenase</fullName>
        <ecNumber evidence="1">7.1.1.1</ecNumber>
    </recommendedName>
</protein>
<dbReference type="GO" id="GO:0008750">
    <property type="term" value="F:proton-translocating NAD(P)+ transhydrogenase activity"/>
    <property type="evidence" value="ECO:0007669"/>
    <property type="project" value="UniProtKB-EC"/>
</dbReference>
<keyword evidence="4" id="KW-1278">Translocase</keyword>
<sequence length="252" mass="27498">VVLGIPKEIMEGEKRVAAIPSTCKKYVERGITVLVEKSAGEGALFGNEEYRIAGAEIIDDVEALYDRANVILKVKEPLYNHEKNKHEIDMMKENTVLISFLHPASPTNHEMVKKIRDRKIISFTMDSIPRITRAQKMDALTSMSTVAGYKSAIMAANCFPKFIPMTMTAIGMIEPAKFLIIGTGIVGLQAIATAKRLGGVVSAVDIRPDAREQAASLGAKVVGFDVPPDLAIGEGGYAKALPEEWLEREKEA</sequence>
<dbReference type="GO" id="GO:0050661">
    <property type="term" value="F:NADP binding"/>
    <property type="evidence" value="ECO:0007669"/>
    <property type="project" value="TreeGrafter"/>
</dbReference>
<accession>X1JCT8</accession>
<evidence type="ECO:0000256" key="1">
    <source>
        <dbReference type="ARBA" id="ARBA00012943"/>
    </source>
</evidence>
<comment type="catalytic activity">
    <reaction evidence="6">
        <text>NAD(+) + NADPH + H(+)(in) = NADH + NADP(+) + H(+)(out)</text>
        <dbReference type="Rhea" id="RHEA:47992"/>
        <dbReference type="ChEBI" id="CHEBI:15378"/>
        <dbReference type="ChEBI" id="CHEBI:57540"/>
        <dbReference type="ChEBI" id="CHEBI:57783"/>
        <dbReference type="ChEBI" id="CHEBI:57945"/>
        <dbReference type="ChEBI" id="CHEBI:58349"/>
        <dbReference type="EC" id="7.1.1.1"/>
    </reaction>
</comment>
<dbReference type="Pfam" id="PF01262">
    <property type="entry name" value="AlaDh_PNT_C"/>
    <property type="match status" value="1"/>
</dbReference>
<dbReference type="PANTHER" id="PTHR10160">
    <property type="entry name" value="NAD(P) TRANSHYDROGENASE"/>
    <property type="match status" value="1"/>
</dbReference>
<dbReference type="Gene3D" id="3.40.50.720">
    <property type="entry name" value="NAD(P)-binding Rossmann-like Domain"/>
    <property type="match status" value="2"/>
</dbReference>
<keyword evidence="5" id="KW-0520">NAD</keyword>
<evidence type="ECO:0000256" key="2">
    <source>
        <dbReference type="ARBA" id="ARBA00022741"/>
    </source>
</evidence>
<evidence type="ECO:0000256" key="4">
    <source>
        <dbReference type="ARBA" id="ARBA00022967"/>
    </source>
</evidence>
<feature type="domain" description="Alanine dehydrogenase/pyridine nucleotide transhydrogenase NAD(H)-binding" evidence="7">
    <location>
        <begin position="156"/>
        <end position="250"/>
    </location>
</feature>